<name>W9S0X4_9ROSA</name>
<gene>
    <name evidence="1" type="ORF">L484_027062</name>
</gene>
<reference evidence="2" key="1">
    <citation type="submission" date="2013-01" db="EMBL/GenBank/DDBJ databases">
        <title>Draft Genome Sequence of a Mulberry Tree, Morus notabilis C.K. Schneid.</title>
        <authorList>
            <person name="He N."/>
            <person name="Zhao S."/>
        </authorList>
    </citation>
    <scope>NUCLEOTIDE SEQUENCE</scope>
</reference>
<accession>W9S0X4</accession>
<organism evidence="1 2">
    <name type="scientific">Morus notabilis</name>
    <dbReference type="NCBI Taxonomy" id="981085"/>
    <lineage>
        <taxon>Eukaryota</taxon>
        <taxon>Viridiplantae</taxon>
        <taxon>Streptophyta</taxon>
        <taxon>Embryophyta</taxon>
        <taxon>Tracheophyta</taxon>
        <taxon>Spermatophyta</taxon>
        <taxon>Magnoliopsida</taxon>
        <taxon>eudicotyledons</taxon>
        <taxon>Gunneridae</taxon>
        <taxon>Pentapetalae</taxon>
        <taxon>rosids</taxon>
        <taxon>fabids</taxon>
        <taxon>Rosales</taxon>
        <taxon>Moraceae</taxon>
        <taxon>Moreae</taxon>
        <taxon>Morus</taxon>
    </lineage>
</organism>
<keyword evidence="2" id="KW-1185">Reference proteome</keyword>
<protein>
    <submittedName>
        <fullName evidence="1">Uncharacterized protein</fullName>
    </submittedName>
</protein>
<proteinExistence type="predicted"/>
<dbReference type="AlphaFoldDB" id="W9S0X4"/>
<sequence>MIQQALYYNNNHQFSFKGKELLKLLLVAIVEDGEEAALHVSAFARVARVLHDVPSANPLEFCST</sequence>
<evidence type="ECO:0000313" key="2">
    <source>
        <dbReference type="Proteomes" id="UP000030645"/>
    </source>
</evidence>
<dbReference type="EMBL" id="KE345919">
    <property type="protein sequence ID" value="EXC20509.1"/>
    <property type="molecule type" value="Genomic_DNA"/>
</dbReference>
<dbReference type="Proteomes" id="UP000030645">
    <property type="component" value="Unassembled WGS sequence"/>
</dbReference>
<evidence type="ECO:0000313" key="1">
    <source>
        <dbReference type="EMBL" id="EXC20509.1"/>
    </source>
</evidence>